<name>A0A9Q8USR3_PASFU</name>
<gene>
    <name evidence="2" type="ORF">CLAFUR5_11520</name>
</gene>
<feature type="compositionally biased region" description="Basic residues" evidence="1">
    <location>
        <begin position="1"/>
        <end position="10"/>
    </location>
</feature>
<dbReference type="Proteomes" id="UP000756132">
    <property type="component" value="Chromosome 8"/>
</dbReference>
<dbReference type="AlphaFoldDB" id="A0A9Q8USR3"/>
<protein>
    <submittedName>
        <fullName evidence="2">Uncharacterized protein</fullName>
    </submittedName>
</protein>
<dbReference type="EMBL" id="CP090170">
    <property type="protein sequence ID" value="UJO21025.1"/>
    <property type="molecule type" value="Genomic_DNA"/>
</dbReference>
<organism evidence="2 3">
    <name type="scientific">Passalora fulva</name>
    <name type="common">Tomato leaf mold</name>
    <name type="synonym">Cladosporium fulvum</name>
    <dbReference type="NCBI Taxonomy" id="5499"/>
    <lineage>
        <taxon>Eukaryota</taxon>
        <taxon>Fungi</taxon>
        <taxon>Dikarya</taxon>
        <taxon>Ascomycota</taxon>
        <taxon>Pezizomycotina</taxon>
        <taxon>Dothideomycetes</taxon>
        <taxon>Dothideomycetidae</taxon>
        <taxon>Mycosphaerellales</taxon>
        <taxon>Mycosphaerellaceae</taxon>
        <taxon>Fulvia</taxon>
    </lineage>
</organism>
<proteinExistence type="predicted"/>
<feature type="region of interest" description="Disordered" evidence="1">
    <location>
        <begin position="1"/>
        <end position="41"/>
    </location>
</feature>
<evidence type="ECO:0000256" key="1">
    <source>
        <dbReference type="SAM" id="MobiDB-lite"/>
    </source>
</evidence>
<dbReference type="KEGG" id="ffu:CLAFUR5_11520"/>
<dbReference type="GeneID" id="71991398"/>
<reference evidence="2" key="1">
    <citation type="submission" date="2021-12" db="EMBL/GenBank/DDBJ databases">
        <authorList>
            <person name="Zaccaron A."/>
            <person name="Stergiopoulos I."/>
        </authorList>
    </citation>
    <scope>NUCLEOTIDE SEQUENCE</scope>
    <source>
        <strain evidence="2">Race5_Kim</strain>
    </source>
</reference>
<dbReference type="RefSeq" id="XP_047765391.1">
    <property type="nucleotide sequence ID" value="XM_047910668.1"/>
</dbReference>
<evidence type="ECO:0000313" key="2">
    <source>
        <dbReference type="EMBL" id="UJO21025.1"/>
    </source>
</evidence>
<evidence type="ECO:0000313" key="3">
    <source>
        <dbReference type="Proteomes" id="UP000756132"/>
    </source>
</evidence>
<sequence length="517" mass="58777">MGRNNKRKSQDRRAGSSDNWWQGKFDQNKHNNNNNNRRTGIDYCPLKKQQYRSDDTCYSVQEVQQFADHNMTCLPDYAPWETIHQKQLPHFNLETIREVPIHQILSKRNFQIARADVNGRELLEDCPGLDYWSLKQALHLASCFLVVSIPFWHTIFEGKLRPILGAPTRSYEFVENNEAFLFGDARKRTMDLLQNLAQYVKFEVNQDPQATSCTVAGEDITGHGHDFSHGKQSTIYLSQQKVLAAMAAAQDGADPLFKAAAMFDIARDIAHELTHAAIFAARGTHWRAKEGEMSWYRAKFFFKGNPVADGAFELEHRMLGGRIEFVPEEGGQGLPTYYLMNGRPSAFQRKVISLDRPQQNIRCIYDDFAAKTGLRAQHAPVFQAHYVHMALICQLFQADFWYLVGQNGNQIPSLKSVYAVNYRYPSSPIDHYAPLDSPRLAEEAGWDEAESRPAMQLCHFSSDGLPRGCSASLRVLEQRQEVAGTEEDDLMDIDGGFVYVGHGPAKVVKSEVFEIHH</sequence>
<keyword evidence="3" id="KW-1185">Reference proteome</keyword>
<reference evidence="2" key="2">
    <citation type="journal article" date="2022" name="Microb. Genom.">
        <title>A chromosome-scale genome assembly of the tomato pathogen Cladosporium fulvum reveals a compartmentalized genome architecture and the presence of a dispensable chromosome.</title>
        <authorList>
            <person name="Zaccaron A.Z."/>
            <person name="Chen L.H."/>
            <person name="Samaras A."/>
            <person name="Stergiopoulos I."/>
        </authorList>
    </citation>
    <scope>NUCLEOTIDE SEQUENCE</scope>
    <source>
        <strain evidence="2">Race5_Kim</strain>
    </source>
</reference>
<accession>A0A9Q8USR3</accession>